<dbReference type="AlphaFoldDB" id="R8PXV4"/>
<evidence type="ECO:0000313" key="2">
    <source>
        <dbReference type="Proteomes" id="UP000014019"/>
    </source>
</evidence>
<sequence>MVFYLLGFRMERVIEILKGESSTSSYKEVEDKYIHKKGAQYGKIAN</sequence>
<dbReference type="EMBL" id="AHEZ01000067">
    <property type="protein sequence ID" value="EOP63377.1"/>
    <property type="molecule type" value="Genomic_DNA"/>
</dbReference>
<dbReference type="Proteomes" id="UP000014019">
    <property type="component" value="Unassembled WGS sequence"/>
</dbReference>
<evidence type="ECO:0000313" key="1">
    <source>
        <dbReference type="EMBL" id="EOP63377.1"/>
    </source>
</evidence>
<dbReference type="HOGENOM" id="CLU_3179788_0_0_9"/>
<reference evidence="1 2" key="1">
    <citation type="submission" date="2012-12" db="EMBL/GenBank/DDBJ databases">
        <title>The Genome Sequence of Bacillus cereus VD118.</title>
        <authorList>
            <consortium name="The Broad Institute Genome Sequencing Platform"/>
            <consortium name="The Broad Institute Genome Sequencing Center for Infectious Disease"/>
            <person name="Feldgarden M."/>
            <person name="Van der Auwera G.A."/>
            <person name="Mahillon J."/>
            <person name="Duprez V."/>
            <person name="Timmery S."/>
            <person name="Mattelet C."/>
            <person name="Dierick K."/>
            <person name="Sun M."/>
            <person name="Yu Z."/>
            <person name="Zhu L."/>
            <person name="Hu X."/>
            <person name="Shank E.B."/>
            <person name="Swiecicka I."/>
            <person name="Hansen B.M."/>
            <person name="Andrup L."/>
            <person name="Walker B."/>
            <person name="Young S.K."/>
            <person name="Zeng Q."/>
            <person name="Gargeya S."/>
            <person name="Fitzgerald M."/>
            <person name="Haas B."/>
            <person name="Abouelleil A."/>
            <person name="Alvarado L."/>
            <person name="Arachchi H.M."/>
            <person name="Berlin A.M."/>
            <person name="Chapman S.B."/>
            <person name="Dewar J."/>
            <person name="Goldberg J."/>
            <person name="Griggs A."/>
            <person name="Gujja S."/>
            <person name="Hansen M."/>
            <person name="Howarth C."/>
            <person name="Imamovic A."/>
            <person name="Larimer J."/>
            <person name="McCowan C."/>
            <person name="Murphy C."/>
            <person name="Neiman D."/>
            <person name="Pearson M."/>
            <person name="Priest M."/>
            <person name="Roberts A."/>
            <person name="Saif S."/>
            <person name="Shea T."/>
            <person name="Sisk P."/>
            <person name="Sykes S."/>
            <person name="Wortman J."/>
            <person name="Nusbaum C."/>
            <person name="Birren B."/>
        </authorList>
    </citation>
    <scope>NUCLEOTIDE SEQUENCE [LARGE SCALE GENOMIC DNA]</scope>
    <source>
        <strain evidence="1 2">VD118</strain>
    </source>
</reference>
<dbReference type="PATRIC" id="fig|1053231.3.peg.5665"/>
<protein>
    <submittedName>
        <fullName evidence="1">Uncharacterized protein</fullName>
    </submittedName>
</protein>
<name>R8PXV4_BACCE</name>
<proteinExistence type="predicted"/>
<comment type="caution">
    <text evidence="1">The sequence shown here is derived from an EMBL/GenBank/DDBJ whole genome shotgun (WGS) entry which is preliminary data.</text>
</comment>
<organism evidence="1 2">
    <name type="scientific">Bacillus cereus VD118</name>
    <dbReference type="NCBI Taxonomy" id="1053231"/>
    <lineage>
        <taxon>Bacteria</taxon>
        <taxon>Bacillati</taxon>
        <taxon>Bacillota</taxon>
        <taxon>Bacilli</taxon>
        <taxon>Bacillales</taxon>
        <taxon>Bacillaceae</taxon>
        <taxon>Bacillus</taxon>
        <taxon>Bacillus cereus group</taxon>
    </lineage>
</organism>
<gene>
    <name evidence="1" type="ORF">IIQ_04185</name>
</gene>
<accession>R8PXV4</accession>